<gene>
    <name evidence="3" type="ORF">FIBSPDRAFT_945602</name>
</gene>
<sequence length="339" mass="35717">MSSVTATLLDALQGTLAARLMRPPPATLPSPSSTAHHRPLLTHQLLSLPLSHPHLPHGPPTHSGLHRVPVDLARLGAHHSTIAHGGRPKGAASGALGEPGSGQDDLKYAVAAAAGYITFALGPHALHLDSKKPTPPPTPSSSSEVLRPGAPLHSLGLSTIQDHEHVGLMDDGSDISGDEDGDDEQRTIGEQVLDIMSALGSIIPAFHMAFFSPGGVFTNTITKAADNLGGLSCMFILGATLAFTPPSLNTKPTVWVLLVRDVFIFSRHIDGCGFPSFDNCIRRRFYPRFLLILVPSGMSPPLPLSVAFLIVAYLCTPLIAFFVLAGDDGHARDTGAVVR</sequence>
<proteinExistence type="predicted"/>
<keyword evidence="4" id="KW-1185">Reference proteome</keyword>
<dbReference type="EMBL" id="KV417492">
    <property type="protein sequence ID" value="KZP30668.1"/>
    <property type="molecule type" value="Genomic_DNA"/>
</dbReference>
<feature type="transmembrane region" description="Helical" evidence="2">
    <location>
        <begin position="228"/>
        <end position="248"/>
    </location>
</feature>
<dbReference type="AlphaFoldDB" id="A0A166TJ49"/>
<protein>
    <submittedName>
        <fullName evidence="3">Uncharacterized protein</fullName>
    </submittedName>
</protein>
<accession>A0A166TJ49</accession>
<feature type="region of interest" description="Disordered" evidence="1">
    <location>
        <begin position="127"/>
        <end position="154"/>
    </location>
</feature>
<evidence type="ECO:0000313" key="3">
    <source>
        <dbReference type="EMBL" id="KZP30668.1"/>
    </source>
</evidence>
<feature type="transmembrane region" description="Helical" evidence="2">
    <location>
        <begin position="304"/>
        <end position="325"/>
    </location>
</feature>
<keyword evidence="2" id="KW-0472">Membrane</keyword>
<dbReference type="OrthoDB" id="191139at2759"/>
<dbReference type="STRING" id="436010.A0A166TJ49"/>
<evidence type="ECO:0000256" key="2">
    <source>
        <dbReference type="SAM" id="Phobius"/>
    </source>
</evidence>
<reference evidence="3 4" key="1">
    <citation type="journal article" date="2016" name="Mol. Biol. Evol.">
        <title>Comparative Genomics of Early-Diverging Mushroom-Forming Fungi Provides Insights into the Origins of Lignocellulose Decay Capabilities.</title>
        <authorList>
            <person name="Nagy L.G."/>
            <person name="Riley R."/>
            <person name="Tritt A."/>
            <person name="Adam C."/>
            <person name="Daum C."/>
            <person name="Floudas D."/>
            <person name="Sun H."/>
            <person name="Yadav J.S."/>
            <person name="Pangilinan J."/>
            <person name="Larsson K.H."/>
            <person name="Matsuura K."/>
            <person name="Barry K."/>
            <person name="Labutti K."/>
            <person name="Kuo R."/>
            <person name="Ohm R.A."/>
            <person name="Bhattacharya S.S."/>
            <person name="Shirouzu T."/>
            <person name="Yoshinaga Y."/>
            <person name="Martin F.M."/>
            <person name="Grigoriev I.V."/>
            <person name="Hibbett D.S."/>
        </authorList>
    </citation>
    <scope>NUCLEOTIDE SEQUENCE [LARGE SCALE GENOMIC DNA]</scope>
    <source>
        <strain evidence="3 4">CBS 109695</strain>
    </source>
</reference>
<dbReference type="Proteomes" id="UP000076532">
    <property type="component" value="Unassembled WGS sequence"/>
</dbReference>
<feature type="region of interest" description="Disordered" evidence="1">
    <location>
        <begin position="81"/>
        <end position="101"/>
    </location>
</feature>
<evidence type="ECO:0000256" key="1">
    <source>
        <dbReference type="SAM" id="MobiDB-lite"/>
    </source>
</evidence>
<name>A0A166TJ49_9AGAM</name>
<evidence type="ECO:0000313" key="4">
    <source>
        <dbReference type="Proteomes" id="UP000076532"/>
    </source>
</evidence>
<keyword evidence="2" id="KW-0812">Transmembrane</keyword>
<keyword evidence="2" id="KW-1133">Transmembrane helix</keyword>
<organism evidence="3 4">
    <name type="scientific">Athelia psychrophila</name>
    <dbReference type="NCBI Taxonomy" id="1759441"/>
    <lineage>
        <taxon>Eukaryota</taxon>
        <taxon>Fungi</taxon>
        <taxon>Dikarya</taxon>
        <taxon>Basidiomycota</taxon>
        <taxon>Agaricomycotina</taxon>
        <taxon>Agaricomycetes</taxon>
        <taxon>Agaricomycetidae</taxon>
        <taxon>Atheliales</taxon>
        <taxon>Atheliaceae</taxon>
        <taxon>Athelia</taxon>
    </lineage>
</organism>
<feature type="transmembrane region" description="Helical" evidence="2">
    <location>
        <begin position="195"/>
        <end position="216"/>
    </location>
</feature>